<dbReference type="Gene3D" id="3.30.565.10">
    <property type="entry name" value="Histidine kinase-like ATPase, C-terminal domain"/>
    <property type="match status" value="1"/>
</dbReference>
<evidence type="ECO:0000256" key="1">
    <source>
        <dbReference type="ARBA" id="ARBA00000085"/>
    </source>
</evidence>
<dbReference type="PANTHER" id="PTHR24421:SF10">
    <property type="entry name" value="NITRATE_NITRITE SENSOR PROTEIN NARQ"/>
    <property type="match status" value="1"/>
</dbReference>
<evidence type="ECO:0000259" key="10">
    <source>
        <dbReference type="Pfam" id="PF07730"/>
    </source>
</evidence>
<reference evidence="11 12" key="1">
    <citation type="submission" date="2018-11" db="EMBL/GenBank/DDBJ databases">
        <title>Sequencing the genomes of 1000 actinobacteria strains.</title>
        <authorList>
            <person name="Klenk H.-P."/>
        </authorList>
    </citation>
    <scope>NUCLEOTIDE SEQUENCE [LARGE SCALE GENOMIC DNA]</scope>
    <source>
        <strain evidence="11 12">DSM 15700</strain>
    </source>
</reference>
<dbReference type="CDD" id="cd16917">
    <property type="entry name" value="HATPase_UhpB-NarQ-NarX-like"/>
    <property type="match status" value="1"/>
</dbReference>
<comment type="catalytic activity">
    <reaction evidence="1">
        <text>ATP + protein L-histidine = ADP + protein N-phospho-L-histidine.</text>
        <dbReference type="EC" id="2.7.13.3"/>
    </reaction>
</comment>
<comment type="caution">
    <text evidence="11">The sequence shown here is derived from an EMBL/GenBank/DDBJ whole genome shotgun (WGS) entry which is preliminary data.</text>
</comment>
<protein>
    <recommendedName>
        <fullName evidence="2">histidine kinase</fullName>
        <ecNumber evidence="2">2.7.13.3</ecNumber>
    </recommendedName>
</protein>
<accession>A0A3N4Z419</accession>
<keyword evidence="6 11" id="KW-0418">Kinase</keyword>
<dbReference type="InterPro" id="IPR036890">
    <property type="entry name" value="HATPase_C_sf"/>
</dbReference>
<feature type="transmembrane region" description="Helical" evidence="9">
    <location>
        <begin position="150"/>
        <end position="168"/>
    </location>
</feature>
<keyword evidence="4" id="KW-0808">Transferase</keyword>
<dbReference type="EMBL" id="RKQZ01000001">
    <property type="protein sequence ID" value="RPF19932.1"/>
    <property type="molecule type" value="Genomic_DNA"/>
</dbReference>
<feature type="transmembrane region" description="Helical" evidence="9">
    <location>
        <begin position="20"/>
        <end position="38"/>
    </location>
</feature>
<evidence type="ECO:0000256" key="7">
    <source>
        <dbReference type="ARBA" id="ARBA00022840"/>
    </source>
</evidence>
<dbReference type="GO" id="GO:0016020">
    <property type="term" value="C:membrane"/>
    <property type="evidence" value="ECO:0007669"/>
    <property type="project" value="InterPro"/>
</dbReference>
<dbReference type="SUPFAM" id="SSF55874">
    <property type="entry name" value="ATPase domain of HSP90 chaperone/DNA topoisomerase II/histidine kinase"/>
    <property type="match status" value="1"/>
</dbReference>
<feature type="domain" description="Signal transduction histidine kinase subgroup 3 dimerisation and phosphoacceptor" evidence="10">
    <location>
        <begin position="199"/>
        <end position="264"/>
    </location>
</feature>
<sequence length="417" mass="43098">MSPVQSSPEARRTRRQDAVLAAAVTVVTLGVVVLEVRLIRTDPSVALSDAQAWALGVLSCAQAVLLVGLRSRPVVTLAAVAACQVVLVAAVPDIAAHGIALLIAAYTVGAHRPVRAVLGVAVPAVLLEAVTAAAAAWGRPDAWTIVGSQAGSAALAYGGAAFVGSYVASRRRERELERLSARAQIAAQRERAETAVAAERGRIARELHDVAAHHLSGMIVQAAAVDRLIGRDDDAARSGAAWIRSQGKATLENLRQVVGLLRDDAGVDGNAPVPGLEALETLVEEARRTGTDVVLERTGGAVRLPPIADISCYRVVQQALTNVRQHAPGAAARVRLTYGPRDVELEVVNGPAARAPAKLAGGGGSGLIGMRERAGLIGADLAAGPADDGGWRVRLRLPVSPDDGRVGAGHIETGDPR</sequence>
<dbReference type="GO" id="GO:0005524">
    <property type="term" value="F:ATP binding"/>
    <property type="evidence" value="ECO:0007669"/>
    <property type="project" value="UniProtKB-KW"/>
</dbReference>
<feature type="transmembrane region" description="Helical" evidence="9">
    <location>
        <begin position="116"/>
        <end position="138"/>
    </location>
</feature>
<keyword evidence="9" id="KW-0472">Membrane</keyword>
<keyword evidence="8" id="KW-0902">Two-component regulatory system</keyword>
<evidence type="ECO:0000313" key="11">
    <source>
        <dbReference type="EMBL" id="RPF19932.1"/>
    </source>
</evidence>
<gene>
    <name evidence="11" type="ORF">EDD34_0504</name>
</gene>
<keyword evidence="12" id="KW-1185">Reference proteome</keyword>
<evidence type="ECO:0000256" key="2">
    <source>
        <dbReference type="ARBA" id="ARBA00012438"/>
    </source>
</evidence>
<evidence type="ECO:0000256" key="9">
    <source>
        <dbReference type="SAM" id="Phobius"/>
    </source>
</evidence>
<dbReference type="Pfam" id="PF07730">
    <property type="entry name" value="HisKA_3"/>
    <property type="match status" value="1"/>
</dbReference>
<evidence type="ECO:0000256" key="3">
    <source>
        <dbReference type="ARBA" id="ARBA00022553"/>
    </source>
</evidence>
<evidence type="ECO:0000256" key="8">
    <source>
        <dbReference type="ARBA" id="ARBA00023012"/>
    </source>
</evidence>
<evidence type="ECO:0000256" key="6">
    <source>
        <dbReference type="ARBA" id="ARBA00022777"/>
    </source>
</evidence>
<keyword evidence="5" id="KW-0547">Nucleotide-binding</keyword>
<keyword evidence="7" id="KW-0067">ATP-binding</keyword>
<dbReference type="Gene3D" id="1.20.5.1930">
    <property type="match status" value="1"/>
</dbReference>
<dbReference type="EC" id="2.7.13.3" evidence="2"/>
<keyword evidence="3" id="KW-0597">Phosphoprotein</keyword>
<evidence type="ECO:0000256" key="5">
    <source>
        <dbReference type="ARBA" id="ARBA00022741"/>
    </source>
</evidence>
<dbReference type="GO" id="GO:0046983">
    <property type="term" value="F:protein dimerization activity"/>
    <property type="evidence" value="ECO:0007669"/>
    <property type="project" value="InterPro"/>
</dbReference>
<feature type="transmembrane region" description="Helical" evidence="9">
    <location>
        <begin position="75"/>
        <end position="104"/>
    </location>
</feature>
<keyword evidence="9" id="KW-0812">Transmembrane</keyword>
<dbReference type="PANTHER" id="PTHR24421">
    <property type="entry name" value="NITRATE/NITRITE SENSOR PROTEIN NARX-RELATED"/>
    <property type="match status" value="1"/>
</dbReference>
<dbReference type="InterPro" id="IPR011712">
    <property type="entry name" value="Sig_transdc_His_kin_sub3_dim/P"/>
</dbReference>
<dbReference type="InterPro" id="IPR050482">
    <property type="entry name" value="Sensor_HK_TwoCompSys"/>
</dbReference>
<dbReference type="Proteomes" id="UP000280501">
    <property type="component" value="Unassembled WGS sequence"/>
</dbReference>
<name>A0A3N4Z419_9MICO</name>
<organism evidence="11 12">
    <name type="scientific">Myceligenerans xiligouense</name>
    <dbReference type="NCBI Taxonomy" id="253184"/>
    <lineage>
        <taxon>Bacteria</taxon>
        <taxon>Bacillati</taxon>
        <taxon>Actinomycetota</taxon>
        <taxon>Actinomycetes</taxon>
        <taxon>Micrococcales</taxon>
        <taxon>Promicromonosporaceae</taxon>
        <taxon>Myceligenerans</taxon>
    </lineage>
</organism>
<proteinExistence type="predicted"/>
<keyword evidence="9" id="KW-1133">Transmembrane helix</keyword>
<evidence type="ECO:0000313" key="12">
    <source>
        <dbReference type="Proteomes" id="UP000280501"/>
    </source>
</evidence>
<dbReference type="AlphaFoldDB" id="A0A3N4Z419"/>
<evidence type="ECO:0000256" key="4">
    <source>
        <dbReference type="ARBA" id="ARBA00022679"/>
    </source>
</evidence>
<feature type="transmembrane region" description="Helical" evidence="9">
    <location>
        <begin position="50"/>
        <end position="69"/>
    </location>
</feature>
<dbReference type="GO" id="GO:0000155">
    <property type="term" value="F:phosphorelay sensor kinase activity"/>
    <property type="evidence" value="ECO:0007669"/>
    <property type="project" value="InterPro"/>
</dbReference>